<dbReference type="PANTHER" id="PTHR40056">
    <property type="entry name" value="HYPOTHETICAL CYTOSOLIC PROTEIN"/>
    <property type="match status" value="1"/>
</dbReference>
<dbReference type="Pfam" id="PF08876">
    <property type="entry name" value="DUF1836"/>
    <property type="match status" value="1"/>
</dbReference>
<evidence type="ECO:0000313" key="2">
    <source>
        <dbReference type="Proteomes" id="UP000723714"/>
    </source>
</evidence>
<evidence type="ECO:0000313" key="1">
    <source>
        <dbReference type="EMBL" id="MBU3876864.1"/>
    </source>
</evidence>
<gene>
    <name evidence="1" type="ORF">HGO97_013705</name>
</gene>
<dbReference type="InterPro" id="IPR014975">
    <property type="entry name" value="DUF1836"/>
</dbReference>
<dbReference type="PANTHER" id="PTHR40056:SF1">
    <property type="entry name" value="DUF1836 DOMAIN-CONTAINING PROTEIN"/>
    <property type="match status" value="1"/>
</dbReference>
<name>A0ABS6D5K6_9FIRM</name>
<keyword evidence="2" id="KW-1185">Reference proteome</keyword>
<sequence length="203" mass="23661">MTIDTNDMLNSILESISRIDYIHPGDIPNIDLYMDQVTTFMDAQLASTKRYKEDKILTKTMINNYAKNNLLPPPVKKKYTQEHLLVLIFIYYFKNILSIKDIETLLRPITDKYFHSDDALEMTQLYEEICAMEKAQIEPLQEEIKSAYARAEASFEKVDTDDKDYLKLFSFICSLSFDVYVKKLLIEKIIDELPAPGKKPPKK</sequence>
<reference evidence="1 2" key="1">
    <citation type="submission" date="2021-06" db="EMBL/GenBank/DDBJ databases">
        <title>Faecalicatena sp. nov. isolated from porcine feces.</title>
        <authorList>
            <person name="Oh B.S."/>
            <person name="Lee J.H."/>
        </authorList>
    </citation>
    <scope>NUCLEOTIDE SEQUENCE [LARGE SCALE GENOMIC DNA]</scope>
    <source>
        <strain evidence="1 2">AGMB00832</strain>
    </source>
</reference>
<comment type="caution">
    <text evidence="1">The sequence shown here is derived from an EMBL/GenBank/DDBJ whole genome shotgun (WGS) entry which is preliminary data.</text>
</comment>
<accession>A0ABS6D5K6</accession>
<organism evidence="1 2">
    <name type="scientific">Faecalicatena faecalis</name>
    <dbReference type="NCBI Taxonomy" id="2726362"/>
    <lineage>
        <taxon>Bacteria</taxon>
        <taxon>Bacillati</taxon>
        <taxon>Bacillota</taxon>
        <taxon>Clostridia</taxon>
        <taxon>Lachnospirales</taxon>
        <taxon>Lachnospiraceae</taxon>
        <taxon>Faecalicatena</taxon>
    </lineage>
</organism>
<dbReference type="RefSeq" id="WP_216242734.1">
    <property type="nucleotide sequence ID" value="NZ_JABACJ020000013.1"/>
</dbReference>
<proteinExistence type="predicted"/>
<protein>
    <submittedName>
        <fullName evidence="1">DUF1836 domain-containing protein</fullName>
    </submittedName>
</protein>
<dbReference type="Proteomes" id="UP000723714">
    <property type="component" value="Unassembled WGS sequence"/>
</dbReference>
<dbReference type="EMBL" id="JABACJ020000013">
    <property type="protein sequence ID" value="MBU3876864.1"/>
    <property type="molecule type" value="Genomic_DNA"/>
</dbReference>